<dbReference type="InterPro" id="IPR032675">
    <property type="entry name" value="LRR_dom_sf"/>
</dbReference>
<dbReference type="SUPFAM" id="SSF52047">
    <property type="entry name" value="RNI-like"/>
    <property type="match status" value="1"/>
</dbReference>
<keyword evidence="2" id="KW-1185">Reference proteome</keyword>
<proteinExistence type="predicted"/>
<evidence type="ECO:0000313" key="2">
    <source>
        <dbReference type="Proteomes" id="UP001383192"/>
    </source>
</evidence>
<evidence type="ECO:0000313" key="1">
    <source>
        <dbReference type="EMBL" id="KAK7051627.1"/>
    </source>
</evidence>
<comment type="caution">
    <text evidence="1">The sequence shown here is derived from an EMBL/GenBank/DDBJ whole genome shotgun (WGS) entry which is preliminary data.</text>
</comment>
<gene>
    <name evidence="1" type="ORF">VNI00_004606</name>
</gene>
<dbReference type="AlphaFoldDB" id="A0AAW0DJ38"/>
<protein>
    <recommendedName>
        <fullName evidence="3">F-box domain-containing protein</fullName>
    </recommendedName>
</protein>
<dbReference type="EMBL" id="JAYKXP010000012">
    <property type="protein sequence ID" value="KAK7051627.1"/>
    <property type="molecule type" value="Genomic_DNA"/>
</dbReference>
<dbReference type="Gene3D" id="1.20.1280.50">
    <property type="match status" value="1"/>
</dbReference>
<sequence>MSNHNSKIPICILPAEILAAIFKYCLPLPAPRARKVLLRSRSQTLAWLTLTRVCQYWRTVALNHPWMWTFPDFSFPKFAREMLKRSKSAPLDIHYFESYSMKPRSPKVLLEALDNTSRLASVHLNMNQDLDKAVAKLVQPAPLLHSLIVISCQQLSVPAGFLGGDAPHLTSMELHRCYLPWNSSLLNSLTILSLKGDGRSNRPEPRHFTDALHRMTALEVLELDNIFPVAKAETPAVLLPKLRSLVLVARNQPECGYTLSYLSIPAATKIHISCRMSVAYYQFTPLLNNISSLFAPNPNLLADTRVIRTLVVQGDIHDNLDRLRLKSWSTDDIPLTATHDINDSPVPDLFLELKWGTGAQFPVIAKSFLFALPFPSLQTLHIHLWRADFSTNGYWYQPRSIDMERLEVDLWPDTLKILVIRGEHGLEQLSLVLGRWGVMGSHAPKGSYVMGFPSLECLVVFAVNFNKVEGGMASLNAALGSRVGSETVIQKVVLKQCWGYSDEDLEQMKRRVNVVEKQGS</sequence>
<accession>A0AAW0DJ38</accession>
<name>A0AAW0DJ38_9AGAR</name>
<organism evidence="1 2">
    <name type="scientific">Paramarasmius palmivorus</name>
    <dbReference type="NCBI Taxonomy" id="297713"/>
    <lineage>
        <taxon>Eukaryota</taxon>
        <taxon>Fungi</taxon>
        <taxon>Dikarya</taxon>
        <taxon>Basidiomycota</taxon>
        <taxon>Agaricomycotina</taxon>
        <taxon>Agaricomycetes</taxon>
        <taxon>Agaricomycetidae</taxon>
        <taxon>Agaricales</taxon>
        <taxon>Marasmiineae</taxon>
        <taxon>Marasmiaceae</taxon>
        <taxon>Paramarasmius</taxon>
    </lineage>
</organism>
<dbReference type="Gene3D" id="3.80.10.10">
    <property type="entry name" value="Ribonuclease Inhibitor"/>
    <property type="match status" value="1"/>
</dbReference>
<reference evidence="1 2" key="1">
    <citation type="submission" date="2024-01" db="EMBL/GenBank/DDBJ databases">
        <title>A draft genome for a cacao thread blight-causing isolate of Paramarasmius palmivorus.</title>
        <authorList>
            <person name="Baruah I.K."/>
            <person name="Bukari Y."/>
            <person name="Amoako-Attah I."/>
            <person name="Meinhardt L.W."/>
            <person name="Bailey B.A."/>
            <person name="Cohen S.P."/>
        </authorList>
    </citation>
    <scope>NUCLEOTIDE SEQUENCE [LARGE SCALE GENOMIC DNA]</scope>
    <source>
        <strain evidence="1 2">GH-12</strain>
    </source>
</reference>
<evidence type="ECO:0008006" key="3">
    <source>
        <dbReference type="Google" id="ProtNLM"/>
    </source>
</evidence>
<dbReference type="Proteomes" id="UP001383192">
    <property type="component" value="Unassembled WGS sequence"/>
</dbReference>